<reference evidence="1 2" key="1">
    <citation type="submission" date="2018-06" db="EMBL/GenBank/DDBJ databases">
        <authorList>
            <consortium name="Pathogen Informatics"/>
            <person name="Doyle S."/>
        </authorList>
    </citation>
    <scope>NUCLEOTIDE SEQUENCE [LARGE SCALE GENOMIC DNA]</scope>
    <source>
        <strain evidence="1 2">NCTC11645</strain>
    </source>
</reference>
<dbReference type="Proteomes" id="UP000254512">
    <property type="component" value="Unassembled WGS sequence"/>
</dbReference>
<evidence type="ECO:0000313" key="1">
    <source>
        <dbReference type="EMBL" id="STO56297.1"/>
    </source>
</evidence>
<organism evidence="1 2">
    <name type="scientific">Grimontia hollisae</name>
    <name type="common">Vibrio hollisae</name>
    <dbReference type="NCBI Taxonomy" id="673"/>
    <lineage>
        <taxon>Bacteria</taxon>
        <taxon>Pseudomonadati</taxon>
        <taxon>Pseudomonadota</taxon>
        <taxon>Gammaproteobacteria</taxon>
        <taxon>Vibrionales</taxon>
        <taxon>Vibrionaceae</taxon>
        <taxon>Grimontia</taxon>
    </lineage>
</organism>
<gene>
    <name evidence="1" type="ORF">NCTC11645_00635</name>
</gene>
<dbReference type="EMBL" id="UGHD01000002">
    <property type="protein sequence ID" value="STO56297.1"/>
    <property type="molecule type" value="Genomic_DNA"/>
</dbReference>
<evidence type="ECO:0000313" key="2">
    <source>
        <dbReference type="Proteomes" id="UP000254512"/>
    </source>
</evidence>
<protein>
    <submittedName>
        <fullName evidence="1">Uncharacterized protein</fullName>
    </submittedName>
</protein>
<dbReference type="AlphaFoldDB" id="A0A377HJI5"/>
<accession>A0A377HJI5</accession>
<proteinExistence type="predicted"/>
<sequence length="36" mass="4252">MLPRTGYNFVSLLDYASIEVQRQDMLNRLAKSRAFF</sequence>
<name>A0A377HJI5_GRIHO</name>